<dbReference type="GO" id="GO:0019284">
    <property type="term" value="P:L-methionine salvage from S-adenosylmethionine"/>
    <property type="evidence" value="ECO:0007669"/>
    <property type="project" value="TreeGrafter"/>
</dbReference>
<accession>A0A974NH49</accession>
<dbReference type="CDD" id="cd09008">
    <property type="entry name" value="MTAN"/>
    <property type="match status" value="1"/>
</dbReference>
<dbReference type="GO" id="GO:0005829">
    <property type="term" value="C:cytosol"/>
    <property type="evidence" value="ECO:0007669"/>
    <property type="project" value="TreeGrafter"/>
</dbReference>
<feature type="binding site" evidence="6">
    <location>
        <position position="84"/>
    </location>
    <ligand>
        <name>substrate</name>
    </ligand>
</feature>
<gene>
    <name evidence="6" type="primary">mtnN</name>
    <name evidence="8" type="ORF">JHT90_04815</name>
</gene>
<dbReference type="EMBL" id="CP067393">
    <property type="protein sequence ID" value="QQP86563.1"/>
    <property type="molecule type" value="Genomic_DNA"/>
</dbReference>
<comment type="pathway">
    <text evidence="1 6">Amino-acid biosynthesis; L-methionine biosynthesis via salvage pathway; S-methyl-5-thio-alpha-D-ribose 1-phosphate from S-methyl-5'-thioadenosine (hydrolase route): step 1/2.</text>
</comment>
<comment type="similarity">
    <text evidence="6">Belongs to the PNP/UDP phosphorylase family. MtnN subfamily.</text>
</comment>
<dbReference type="InterPro" id="IPR000845">
    <property type="entry name" value="Nucleoside_phosphorylase_d"/>
</dbReference>
<keyword evidence="4 6" id="KW-0486">Methionine biosynthesis</keyword>
<evidence type="ECO:0000259" key="7">
    <source>
        <dbReference type="Pfam" id="PF01048"/>
    </source>
</evidence>
<dbReference type="KEGG" id="eaz:JHT90_04815"/>
<comment type="catalytic activity">
    <reaction evidence="6">
        <text>S-adenosyl-L-homocysteine + H2O = S-(5-deoxy-D-ribos-5-yl)-L-homocysteine + adenine</text>
        <dbReference type="Rhea" id="RHEA:17805"/>
        <dbReference type="ChEBI" id="CHEBI:15377"/>
        <dbReference type="ChEBI" id="CHEBI:16708"/>
        <dbReference type="ChEBI" id="CHEBI:57856"/>
        <dbReference type="ChEBI" id="CHEBI:58195"/>
        <dbReference type="EC" id="3.2.2.9"/>
    </reaction>
</comment>
<evidence type="ECO:0000256" key="3">
    <source>
        <dbReference type="ARBA" id="ARBA00022801"/>
    </source>
</evidence>
<dbReference type="SUPFAM" id="SSF53167">
    <property type="entry name" value="Purine and uridine phosphorylases"/>
    <property type="match status" value="1"/>
</dbReference>
<feature type="binding site" evidence="6">
    <location>
        <position position="159"/>
    </location>
    <ligand>
        <name>substrate</name>
    </ligand>
</feature>
<keyword evidence="9" id="KW-1185">Reference proteome</keyword>
<evidence type="ECO:0000313" key="8">
    <source>
        <dbReference type="EMBL" id="QQP86563.1"/>
    </source>
</evidence>
<comment type="catalytic activity">
    <reaction evidence="6">
        <text>S-methyl-5'-thioadenosine + H2O = 5-(methylsulfanyl)-D-ribose + adenine</text>
        <dbReference type="Rhea" id="RHEA:13617"/>
        <dbReference type="ChEBI" id="CHEBI:15377"/>
        <dbReference type="ChEBI" id="CHEBI:16708"/>
        <dbReference type="ChEBI" id="CHEBI:17509"/>
        <dbReference type="ChEBI" id="CHEBI:78440"/>
        <dbReference type="EC" id="3.2.2.9"/>
    </reaction>
</comment>
<reference evidence="8 9" key="1">
    <citation type="submission" date="2021-01" db="EMBL/GenBank/DDBJ databases">
        <title>Entomomonas sp. F2A isolated from a house cricket (Acheta domesticus).</title>
        <authorList>
            <person name="Spergser J."/>
            <person name="Busse H.-J."/>
        </authorList>
    </citation>
    <scope>NUCLEOTIDE SEQUENCE [LARGE SCALE GENOMIC DNA]</scope>
    <source>
        <strain evidence="8 9">F2A</strain>
    </source>
</reference>
<comment type="catalytic activity">
    <reaction evidence="5">
        <text>5'-deoxyadenosine + H2O = 5-deoxy-D-ribose + adenine</text>
        <dbReference type="Rhea" id="RHEA:29859"/>
        <dbReference type="ChEBI" id="CHEBI:15377"/>
        <dbReference type="ChEBI" id="CHEBI:16708"/>
        <dbReference type="ChEBI" id="CHEBI:17319"/>
        <dbReference type="ChEBI" id="CHEBI:149540"/>
        <dbReference type="EC" id="3.2.2.9"/>
    </reaction>
    <physiologicalReaction direction="left-to-right" evidence="5">
        <dbReference type="Rhea" id="RHEA:29860"/>
    </physiologicalReaction>
</comment>
<dbReference type="RefSeq" id="WP_201094760.1">
    <property type="nucleotide sequence ID" value="NZ_CP067393.1"/>
</dbReference>
<dbReference type="NCBIfam" id="NF004079">
    <property type="entry name" value="PRK05584.1"/>
    <property type="match status" value="1"/>
</dbReference>
<sequence>MSDKKVVDIAIIGAMAEEVEALVSYLTEAALYEKLSSVYYLGKLVDKEVVVFQSGVGKVGAALSTAYVLEHFSPKFVINIGSAGGFDPKLSVGDVVISSEVRYHDVDVTLVGCEYGQIPNMPAAFEANKQLVEVAQNVVQQHSNHKAMTGLICTGDCFMSDKAVVKLVRNRFPEMIAADMEAAAVGHTCYLYDCPFVVIRAISDVVDQPDNKIDFFSFLQIAARNSADIVANMVKQLN</sequence>
<dbReference type="AlphaFoldDB" id="A0A974NH49"/>
<organism evidence="8 9">
    <name type="scientific">Entomomonas asaccharolytica</name>
    <dbReference type="NCBI Taxonomy" id="2785331"/>
    <lineage>
        <taxon>Bacteria</taxon>
        <taxon>Pseudomonadati</taxon>
        <taxon>Pseudomonadota</taxon>
        <taxon>Gammaproteobacteria</taxon>
        <taxon>Pseudomonadales</taxon>
        <taxon>Pseudomonadaceae</taxon>
        <taxon>Entomomonas</taxon>
    </lineage>
</organism>
<keyword evidence="2 6" id="KW-0028">Amino-acid biosynthesis</keyword>
<dbReference type="Gene3D" id="3.40.50.1580">
    <property type="entry name" value="Nucleoside phosphorylase domain"/>
    <property type="match status" value="1"/>
</dbReference>
<dbReference type="GO" id="GO:0008782">
    <property type="term" value="F:adenosylhomocysteine nucleosidase activity"/>
    <property type="evidence" value="ECO:0007669"/>
    <property type="project" value="UniProtKB-UniRule"/>
</dbReference>
<name>A0A974NH49_9GAMM</name>
<evidence type="ECO:0000256" key="1">
    <source>
        <dbReference type="ARBA" id="ARBA00004945"/>
    </source>
</evidence>
<feature type="active site" description="Proton acceptor" evidence="6">
    <location>
        <position position="18"/>
    </location>
</feature>
<dbReference type="PANTHER" id="PTHR46832:SF1">
    <property type="entry name" value="5'-METHYLTHIOADENOSINE_S-ADENOSYLHOMOCYSTEINE NUCLEOSIDASE"/>
    <property type="match status" value="1"/>
</dbReference>
<keyword evidence="3 6" id="KW-0378">Hydrolase</keyword>
<evidence type="ECO:0000256" key="4">
    <source>
        <dbReference type="ARBA" id="ARBA00023167"/>
    </source>
</evidence>
<dbReference type="NCBIfam" id="TIGR01704">
    <property type="entry name" value="MTA_SAH-Nsdase"/>
    <property type="match status" value="1"/>
</dbReference>
<dbReference type="Proteomes" id="UP000595278">
    <property type="component" value="Chromosome"/>
</dbReference>
<dbReference type="PANTHER" id="PTHR46832">
    <property type="entry name" value="5'-METHYLTHIOADENOSINE/S-ADENOSYLHOMOCYSTEINE NUCLEOSIDASE"/>
    <property type="match status" value="1"/>
</dbReference>
<feature type="active site" description="Proton donor" evidence="6">
    <location>
        <position position="204"/>
    </location>
</feature>
<dbReference type="EC" id="3.2.2.9" evidence="6"/>
<evidence type="ECO:0000256" key="5">
    <source>
        <dbReference type="ARBA" id="ARBA00050313"/>
    </source>
</evidence>
<protein>
    <recommendedName>
        <fullName evidence="6">5'-methylthioadenosine/S-adenosylhomocysteine nucleosidase</fullName>
        <shortName evidence="6">MTA/SAH nucleosidase</shortName>
        <shortName evidence="6">MTAN</shortName>
        <ecNumber evidence="6">3.2.2.9</ecNumber>
    </recommendedName>
    <alternativeName>
        <fullName evidence="6">5'-deoxyadenosine nucleosidase</fullName>
        <shortName evidence="6">DOA nucleosidase</shortName>
        <shortName evidence="6">dAdo nucleosidase</shortName>
    </alternativeName>
    <alternativeName>
        <fullName evidence="6">5'-methylthioadenosine nucleosidase</fullName>
        <shortName evidence="6">MTA nucleosidase</shortName>
    </alternativeName>
    <alternativeName>
        <fullName evidence="6">S-adenosylhomocysteine nucleosidase</fullName>
        <shortName evidence="6">AdoHcy nucleosidase</shortName>
        <shortName evidence="6">SAH nucleosidase</shortName>
        <shortName evidence="6">SRH nucleosidase</shortName>
    </alternativeName>
</protein>
<dbReference type="InterPro" id="IPR010049">
    <property type="entry name" value="MTA_SAH_Nsdase"/>
</dbReference>
<dbReference type="GO" id="GO:0009164">
    <property type="term" value="P:nucleoside catabolic process"/>
    <property type="evidence" value="ECO:0007669"/>
    <property type="project" value="InterPro"/>
</dbReference>
<dbReference type="Pfam" id="PF01048">
    <property type="entry name" value="PNP_UDP_1"/>
    <property type="match status" value="1"/>
</dbReference>
<keyword evidence="8" id="KW-0326">Glycosidase</keyword>
<dbReference type="GO" id="GO:0019509">
    <property type="term" value="P:L-methionine salvage from methylthioadenosine"/>
    <property type="evidence" value="ECO:0007669"/>
    <property type="project" value="UniProtKB-UniRule"/>
</dbReference>
<comment type="function">
    <text evidence="6">Catalyzes the irreversible cleavage of the glycosidic bond in both 5'-methylthioadenosine (MTA) and S-adenosylhomocysteine (SAH/AdoHcy) to adenine and the corresponding thioribose, 5'-methylthioribose and S-ribosylhomocysteine, respectively. Also cleaves 5'-deoxyadenosine, a toxic by-product of radical S-adenosylmethionine (SAM) enzymes, into 5-deoxyribose and adenine.</text>
</comment>
<evidence type="ECO:0000313" key="9">
    <source>
        <dbReference type="Proteomes" id="UP000595278"/>
    </source>
</evidence>
<proteinExistence type="inferred from homology"/>
<dbReference type="GO" id="GO:0008930">
    <property type="term" value="F:methylthioadenosine nucleosidase activity"/>
    <property type="evidence" value="ECO:0007669"/>
    <property type="project" value="UniProtKB-UniRule"/>
</dbReference>
<dbReference type="HAMAP" id="MF_01684">
    <property type="entry name" value="Salvage_MtnN"/>
    <property type="match status" value="1"/>
</dbReference>
<evidence type="ECO:0000256" key="6">
    <source>
        <dbReference type="HAMAP-Rule" id="MF_01684"/>
    </source>
</evidence>
<evidence type="ECO:0000256" key="2">
    <source>
        <dbReference type="ARBA" id="ARBA00022605"/>
    </source>
</evidence>
<feature type="domain" description="Nucleoside phosphorylase" evidence="7">
    <location>
        <begin position="8"/>
        <end position="234"/>
    </location>
</feature>
<dbReference type="FunFam" id="3.40.50.1580:FF:000001">
    <property type="entry name" value="MTA/SAH nucleosidase family protein"/>
    <property type="match status" value="1"/>
</dbReference>
<feature type="binding site" evidence="6">
    <location>
        <begin position="180"/>
        <end position="181"/>
    </location>
    <ligand>
        <name>substrate</name>
    </ligand>
</feature>
<dbReference type="InterPro" id="IPR035994">
    <property type="entry name" value="Nucleoside_phosphorylase_sf"/>
</dbReference>